<feature type="transmembrane region" description="Helical" evidence="5">
    <location>
        <begin position="284"/>
        <end position="309"/>
    </location>
</feature>
<keyword evidence="2 5" id="KW-0812">Transmembrane</keyword>
<evidence type="ECO:0000313" key="13">
    <source>
        <dbReference type="EMBL" id="RHD02128.1"/>
    </source>
</evidence>
<organism evidence="12 20">
    <name type="scientific">Mediterraneibacter gnavus</name>
    <name type="common">Ruminococcus gnavus</name>
    <dbReference type="NCBI Taxonomy" id="33038"/>
    <lineage>
        <taxon>Bacteria</taxon>
        <taxon>Bacillati</taxon>
        <taxon>Bacillota</taxon>
        <taxon>Clostridia</taxon>
        <taxon>Lachnospirales</taxon>
        <taxon>Lachnospiraceae</taxon>
        <taxon>Mediterraneibacter</taxon>
    </lineage>
</organism>
<dbReference type="EMBL" id="JAAIRM010000006">
    <property type="protein sequence ID" value="NSI18756.1"/>
    <property type="molecule type" value="Genomic_DNA"/>
</dbReference>
<proteinExistence type="predicted"/>
<dbReference type="EMBL" id="QRIS01000023">
    <property type="protein sequence ID" value="RHG82254.1"/>
    <property type="molecule type" value="Genomic_DNA"/>
</dbReference>
<dbReference type="Proteomes" id="UP000286137">
    <property type="component" value="Unassembled WGS sequence"/>
</dbReference>
<dbReference type="PANTHER" id="PTHR43471">
    <property type="entry name" value="ABC TRANSPORTER PERMEASE"/>
    <property type="match status" value="1"/>
</dbReference>
<dbReference type="GO" id="GO:0140359">
    <property type="term" value="F:ABC-type transporter activity"/>
    <property type="evidence" value="ECO:0007669"/>
    <property type="project" value="InterPro"/>
</dbReference>
<evidence type="ECO:0000256" key="4">
    <source>
        <dbReference type="ARBA" id="ARBA00023136"/>
    </source>
</evidence>
<dbReference type="EMBL" id="JAJBNC010000019">
    <property type="protein sequence ID" value="MCB5494540.1"/>
    <property type="molecule type" value="Genomic_DNA"/>
</dbReference>
<evidence type="ECO:0000313" key="12">
    <source>
        <dbReference type="EMBL" id="RGQ70394.1"/>
    </source>
</evidence>
<reference evidence="10" key="2">
    <citation type="journal article" date="2020" name="Cell Host Microbe">
        <title>Functional and Genomic Variation between Human-Derived Isolates of Lachnospiraceae Reveals Inter- and Intra-Species Diversity.</title>
        <authorList>
            <person name="Sorbara M.T."/>
            <person name="Littmann E.R."/>
            <person name="Fontana E."/>
            <person name="Moody T.U."/>
            <person name="Kohout C.E."/>
            <person name="Gjonbalaj M."/>
            <person name="Eaton V."/>
            <person name="Seok R."/>
            <person name="Leiner I.M."/>
            <person name="Pamer E.G."/>
        </authorList>
    </citation>
    <scope>NUCLEOTIDE SEQUENCE</scope>
    <source>
        <strain evidence="10">MSK.22.53</strain>
    </source>
</reference>
<reference evidence="10" key="3">
    <citation type="submission" date="2020-02" db="EMBL/GenBank/DDBJ databases">
        <authorList>
            <person name="Littmann E."/>
            <person name="Sorbara M."/>
        </authorList>
    </citation>
    <scope>NUCLEOTIDE SEQUENCE</scope>
    <source>
        <strain evidence="10">MSK.22.53</strain>
    </source>
</reference>
<evidence type="ECO:0000259" key="6">
    <source>
        <dbReference type="Pfam" id="PF12698"/>
    </source>
</evidence>
<evidence type="ECO:0000313" key="19">
    <source>
        <dbReference type="Proteomes" id="UP000285697"/>
    </source>
</evidence>
<dbReference type="EMBL" id="JAQMLR010000002">
    <property type="protein sequence ID" value="MDB8737877.1"/>
    <property type="molecule type" value="Genomic_DNA"/>
</dbReference>
<dbReference type="GO" id="GO:0016020">
    <property type="term" value="C:membrane"/>
    <property type="evidence" value="ECO:0007669"/>
    <property type="project" value="UniProtKB-SubCell"/>
</dbReference>
<dbReference type="Proteomes" id="UP001211731">
    <property type="component" value="Unassembled WGS sequence"/>
</dbReference>
<dbReference type="Proteomes" id="UP000283981">
    <property type="component" value="Unassembled WGS sequence"/>
</dbReference>
<dbReference type="RefSeq" id="WP_064786265.1">
    <property type="nucleotide sequence ID" value="NZ_BAABSA010000036.1"/>
</dbReference>
<evidence type="ECO:0000313" key="14">
    <source>
        <dbReference type="EMBL" id="RHG17081.1"/>
    </source>
</evidence>
<reference evidence="16 17" key="1">
    <citation type="submission" date="2018-08" db="EMBL/GenBank/DDBJ databases">
        <title>A genome reference for cultivated species of the human gut microbiota.</title>
        <authorList>
            <person name="Zou Y."/>
            <person name="Xue W."/>
            <person name="Luo G."/>
        </authorList>
    </citation>
    <scope>NUCLEOTIDE SEQUENCE [LARGE SCALE GENOMIC DNA]</scope>
    <source>
        <strain evidence="12 20">AF27-4BH</strain>
        <strain evidence="15 17">AM21-18</strain>
        <strain evidence="14 19">AM22-7AC</strain>
        <strain evidence="13 18">AM32-6</strain>
        <strain evidence="11 16">TF01-20-2</strain>
    </source>
</reference>
<dbReference type="EMBL" id="JAJBOM010000026">
    <property type="protein sequence ID" value="MCB5620436.1"/>
    <property type="molecule type" value="Genomic_DNA"/>
</dbReference>
<dbReference type="STRING" id="33038.GCA_900067245_01372"/>
<evidence type="ECO:0000313" key="17">
    <source>
        <dbReference type="Proteomes" id="UP000283981"/>
    </source>
</evidence>
<protein>
    <submittedName>
        <fullName evidence="12">ABC transporter permease</fullName>
    </submittedName>
</protein>
<gene>
    <name evidence="15" type="ORF">DW243_12865</name>
    <name evidence="14" type="ORF">DW270_11705</name>
    <name evidence="13" type="ORF">DW812_15390</name>
    <name evidence="12" type="ORF">DWY88_03705</name>
    <name evidence="11" type="ORF">DXC31_14425</name>
    <name evidence="10" type="ORF">G4958_05205</name>
    <name evidence="8" type="ORF">LIQ08_14940</name>
    <name evidence="7" type="ORF">LIQ10_12460</name>
    <name evidence="9" type="ORF">PNU63_03620</name>
</gene>
<feature type="transmembrane region" description="Helical" evidence="5">
    <location>
        <begin position="318"/>
        <end position="337"/>
    </location>
</feature>
<dbReference type="Proteomes" id="UP001297422">
    <property type="component" value="Unassembled WGS sequence"/>
</dbReference>
<dbReference type="EMBL" id="QRIA01000016">
    <property type="protein sequence ID" value="RHG17081.1"/>
    <property type="molecule type" value="Genomic_DNA"/>
</dbReference>
<dbReference type="EMBL" id="QSSX01000047">
    <property type="protein sequence ID" value="RGM19322.1"/>
    <property type="molecule type" value="Genomic_DNA"/>
</dbReference>
<dbReference type="EMBL" id="QSIR01000031">
    <property type="protein sequence ID" value="RHD02128.1"/>
    <property type="molecule type" value="Genomic_DNA"/>
</dbReference>
<dbReference type="InterPro" id="IPR013525">
    <property type="entry name" value="ABC2_TM"/>
</dbReference>
<dbReference type="EMBL" id="QRTJ01000004">
    <property type="protein sequence ID" value="RGQ70394.1"/>
    <property type="molecule type" value="Genomic_DNA"/>
</dbReference>
<feature type="transmembrane region" description="Helical" evidence="5">
    <location>
        <begin position="21"/>
        <end position="40"/>
    </location>
</feature>
<evidence type="ECO:0000313" key="10">
    <source>
        <dbReference type="EMBL" id="NSI18756.1"/>
    </source>
</evidence>
<evidence type="ECO:0000313" key="16">
    <source>
        <dbReference type="Proteomes" id="UP000260808"/>
    </source>
</evidence>
<evidence type="ECO:0000313" key="20">
    <source>
        <dbReference type="Proteomes" id="UP000286137"/>
    </source>
</evidence>
<dbReference type="Proteomes" id="UP001297370">
    <property type="component" value="Unassembled WGS sequence"/>
</dbReference>
<evidence type="ECO:0000256" key="1">
    <source>
        <dbReference type="ARBA" id="ARBA00004141"/>
    </source>
</evidence>
<comment type="subcellular location">
    <subcellularLocation>
        <location evidence="1">Membrane</location>
        <topology evidence="1">Multi-pass membrane protein</topology>
    </subcellularLocation>
</comment>
<evidence type="ECO:0000313" key="8">
    <source>
        <dbReference type="EMBL" id="MCB5620436.1"/>
    </source>
</evidence>
<feature type="transmembrane region" description="Helical" evidence="5">
    <location>
        <begin position="369"/>
        <end position="391"/>
    </location>
</feature>
<accession>A0A2N5NNN2</accession>
<evidence type="ECO:0000256" key="3">
    <source>
        <dbReference type="ARBA" id="ARBA00022989"/>
    </source>
</evidence>
<evidence type="ECO:0000256" key="5">
    <source>
        <dbReference type="SAM" id="Phobius"/>
    </source>
</evidence>
<feature type="domain" description="ABC-2 type transporter transmembrane" evidence="6">
    <location>
        <begin position="19"/>
        <end position="387"/>
    </location>
</feature>
<dbReference type="Proteomes" id="UP000284472">
    <property type="component" value="Unassembled WGS sequence"/>
</dbReference>
<dbReference type="Proteomes" id="UP001296643">
    <property type="component" value="Unassembled WGS sequence"/>
</dbReference>
<dbReference type="AlphaFoldDB" id="A0A2N5NNN2"/>
<comment type="caution">
    <text evidence="12">The sequence shown here is derived from an EMBL/GenBank/DDBJ whole genome shotgun (WGS) entry which is preliminary data.</text>
</comment>
<dbReference type="Pfam" id="PF12698">
    <property type="entry name" value="ABC2_membrane_3"/>
    <property type="match status" value="1"/>
</dbReference>
<feature type="transmembrane region" description="Helical" evidence="5">
    <location>
        <begin position="236"/>
        <end position="264"/>
    </location>
</feature>
<feature type="transmembrane region" description="Helical" evidence="5">
    <location>
        <begin position="193"/>
        <end position="215"/>
    </location>
</feature>
<reference evidence="7" key="4">
    <citation type="submission" date="2021-10" db="EMBL/GenBank/DDBJ databases">
        <title>Collection of gut derived symbiotic bacterial strains cultured from healthy donors.</title>
        <authorList>
            <person name="Lin H."/>
            <person name="Littmann E."/>
            <person name="Claire K."/>
            <person name="Pamer E."/>
        </authorList>
    </citation>
    <scope>NUCLEOTIDE SEQUENCE</scope>
    <source>
        <strain evidence="8">MSK.23.18</strain>
        <strain evidence="7">MSK.23.4</strain>
    </source>
</reference>
<evidence type="ECO:0000313" key="18">
    <source>
        <dbReference type="Proteomes" id="UP000284472"/>
    </source>
</evidence>
<sequence>MREIRLICKKELSRVLTDRKMLFSVFLLPAIIMVVVMNVMTSFSKNLENDVKSHAPIVYLQNAPEGVEQYLKAYNEKMDLRTVDDEQKVTEEIRDGSADLWIAFPQDFLEQIEVYKTGDEIPQIKVYYNPSEEYSQAAYEGVAGGCLEVYRQALLSERVGDMQSLTVFTVNSDNPDMVIQDEQKAGGKALGMMLPYFVTILLFAGAMGLGTDMVAGEKERGTMASMLVAPIKRSSIVLGKVFALMIISGISSVVYVAVMVGFLPQMMGAYGSEGLGLSLEVGQVLMMAFLLIAIAFLYSGIIVLISVFAKDTKEANSYIMPVYMLILILGIATMFTTQNIESWYYAVPVFNTALALQGILTGDVSVMQYAVTLAETLILGMILITVIAKAFESEKVMAK</sequence>
<dbReference type="PANTHER" id="PTHR43471:SF3">
    <property type="entry name" value="ABC TRANSPORTER PERMEASE PROTEIN NATB"/>
    <property type="match status" value="1"/>
</dbReference>
<dbReference type="Proteomes" id="UP000285697">
    <property type="component" value="Unassembled WGS sequence"/>
</dbReference>
<evidence type="ECO:0000256" key="2">
    <source>
        <dbReference type="ARBA" id="ARBA00022692"/>
    </source>
</evidence>
<keyword evidence="3 5" id="KW-1133">Transmembrane helix</keyword>
<dbReference type="Proteomes" id="UP000260808">
    <property type="component" value="Unassembled WGS sequence"/>
</dbReference>
<evidence type="ECO:0000313" key="11">
    <source>
        <dbReference type="EMBL" id="RGM19322.1"/>
    </source>
</evidence>
<keyword evidence="4 5" id="KW-0472">Membrane</keyword>
<name>A0A2N5NNN2_MEDGN</name>
<reference evidence="9" key="5">
    <citation type="submission" date="2023-01" db="EMBL/GenBank/DDBJ databases">
        <title>Human gut microbiome strain richness.</title>
        <authorList>
            <person name="Chen-Liaw A."/>
        </authorList>
    </citation>
    <scope>NUCLEOTIDE SEQUENCE</scope>
    <source>
        <strain evidence="9">1001217st1_A9_1001217B_191108</strain>
    </source>
</reference>
<evidence type="ECO:0000313" key="7">
    <source>
        <dbReference type="EMBL" id="MCB5494540.1"/>
    </source>
</evidence>
<evidence type="ECO:0000313" key="15">
    <source>
        <dbReference type="EMBL" id="RHG82254.1"/>
    </source>
</evidence>
<evidence type="ECO:0000313" key="9">
    <source>
        <dbReference type="EMBL" id="MDB8737877.1"/>
    </source>
</evidence>